<comment type="caution">
    <text evidence="1">The sequence shown here is derived from an EMBL/GenBank/DDBJ whole genome shotgun (WGS) entry which is preliminary data.</text>
</comment>
<dbReference type="Proteomes" id="UP000485058">
    <property type="component" value="Unassembled WGS sequence"/>
</dbReference>
<dbReference type="EMBL" id="BLLF01000256">
    <property type="protein sequence ID" value="GFH09719.1"/>
    <property type="molecule type" value="Genomic_DNA"/>
</dbReference>
<keyword evidence="2" id="KW-1185">Reference proteome</keyword>
<proteinExistence type="predicted"/>
<protein>
    <submittedName>
        <fullName evidence="1">FHA domain-containing protein</fullName>
    </submittedName>
</protein>
<dbReference type="AlphaFoldDB" id="A0A699YTK6"/>
<feature type="non-terminal residue" evidence="1">
    <location>
        <position position="1"/>
    </location>
</feature>
<gene>
    <name evidence="1" type="ORF">HaLaN_04911</name>
</gene>
<evidence type="ECO:0000313" key="1">
    <source>
        <dbReference type="EMBL" id="GFH09719.1"/>
    </source>
</evidence>
<organism evidence="1 2">
    <name type="scientific">Haematococcus lacustris</name>
    <name type="common">Green alga</name>
    <name type="synonym">Haematococcus pluvialis</name>
    <dbReference type="NCBI Taxonomy" id="44745"/>
    <lineage>
        <taxon>Eukaryota</taxon>
        <taxon>Viridiplantae</taxon>
        <taxon>Chlorophyta</taxon>
        <taxon>core chlorophytes</taxon>
        <taxon>Chlorophyceae</taxon>
        <taxon>CS clade</taxon>
        <taxon>Chlamydomonadales</taxon>
        <taxon>Haematococcaceae</taxon>
        <taxon>Haematococcus</taxon>
    </lineage>
</organism>
<evidence type="ECO:0000313" key="2">
    <source>
        <dbReference type="Proteomes" id="UP000485058"/>
    </source>
</evidence>
<accession>A0A699YTK6</accession>
<sequence length="124" mass="13430">MGSKRKRTAGLPPTSSIIFPEHGDYVSQDAVQLLEPPITTLSASSATELLQKQLAALDKLFAVYKVQAWRTRFATQLPVLLQLEALAGACTEQELDSMGALACLAGRCGRYLIHRTTVVLGRST</sequence>
<feature type="non-terminal residue" evidence="1">
    <location>
        <position position="124"/>
    </location>
</feature>
<reference evidence="1 2" key="1">
    <citation type="submission" date="2020-02" db="EMBL/GenBank/DDBJ databases">
        <title>Draft genome sequence of Haematococcus lacustris strain NIES-144.</title>
        <authorList>
            <person name="Morimoto D."/>
            <person name="Nakagawa S."/>
            <person name="Yoshida T."/>
            <person name="Sawayama S."/>
        </authorList>
    </citation>
    <scope>NUCLEOTIDE SEQUENCE [LARGE SCALE GENOMIC DNA]</scope>
    <source>
        <strain evidence="1 2">NIES-144</strain>
    </source>
</reference>
<name>A0A699YTK6_HAELA</name>